<comment type="similarity">
    <text evidence="6">Belongs to the ThrE exporter (TC 2.A.79) family.</text>
</comment>
<evidence type="ECO:0000256" key="1">
    <source>
        <dbReference type="ARBA" id="ARBA00004651"/>
    </source>
</evidence>
<feature type="transmembrane region" description="Helical" evidence="7">
    <location>
        <begin position="125"/>
        <end position="143"/>
    </location>
</feature>
<dbReference type="GO" id="GO:0005886">
    <property type="term" value="C:plasma membrane"/>
    <property type="evidence" value="ECO:0007669"/>
    <property type="project" value="UniProtKB-SubCell"/>
</dbReference>
<feature type="transmembrane region" description="Helical" evidence="7">
    <location>
        <begin position="237"/>
        <end position="261"/>
    </location>
</feature>
<keyword evidence="4 7" id="KW-1133">Transmembrane helix</keyword>
<feature type="domain" description="Threonine/serine exporter-like N-terminal" evidence="8">
    <location>
        <begin position="17"/>
        <end position="257"/>
    </location>
</feature>
<dbReference type="GO" id="GO:0015744">
    <property type="term" value="P:succinate transport"/>
    <property type="evidence" value="ECO:0007669"/>
    <property type="project" value="TreeGrafter"/>
</dbReference>
<dbReference type="GO" id="GO:0022857">
    <property type="term" value="F:transmembrane transporter activity"/>
    <property type="evidence" value="ECO:0007669"/>
    <property type="project" value="InterPro"/>
</dbReference>
<sequence length="266" mass="28914">MNTTNMIPEDSLAEKFRVVTRLGEMMIKNGGEIFRAEASMRYAAKAYGLTEFEPYVLANGIFCSFCEDGKVYSSRILSIPLSPIALSRVEELNTLSRRIATGNCTIAEADAEMNRIEKMNTGSTWMMLAGGAIGAGAFSILFSGTWRDGICALLAGLILELYLCFLIPHTSFPKIMTNISGAFLMSTVCCILYRLGIGDHLDLMTIGPVFVMTPGVPITNAIRNFMENDYLSGMSRFLDALLVAGSIAIGTGASMQCWNYLIGGIL</sequence>
<protein>
    <submittedName>
        <fullName evidence="9">Threonine/serine exporter family protein</fullName>
    </submittedName>
</protein>
<dbReference type="InterPro" id="IPR050539">
    <property type="entry name" value="ThrE_Dicarb/AminoAcid_Exp"/>
</dbReference>
<dbReference type="RefSeq" id="WP_308452766.1">
    <property type="nucleotide sequence ID" value="NZ_JAJEQR010000007.1"/>
</dbReference>
<dbReference type="Pfam" id="PF06738">
    <property type="entry name" value="ThrE"/>
    <property type="match status" value="1"/>
</dbReference>
<evidence type="ECO:0000313" key="10">
    <source>
        <dbReference type="Proteomes" id="UP001198182"/>
    </source>
</evidence>
<dbReference type="EMBL" id="JAJEQR010000007">
    <property type="protein sequence ID" value="MCC2230032.1"/>
    <property type="molecule type" value="Genomic_DNA"/>
</dbReference>
<name>A0AAE3JEQ0_9FIRM</name>
<keyword evidence="2" id="KW-1003">Cell membrane</keyword>
<organism evidence="9 10">
    <name type="scientific">Hominifimenecus microfluidus</name>
    <dbReference type="NCBI Taxonomy" id="2885348"/>
    <lineage>
        <taxon>Bacteria</taxon>
        <taxon>Bacillati</taxon>
        <taxon>Bacillota</taxon>
        <taxon>Clostridia</taxon>
        <taxon>Lachnospirales</taxon>
        <taxon>Lachnospiraceae</taxon>
        <taxon>Hominifimenecus</taxon>
    </lineage>
</organism>
<evidence type="ECO:0000256" key="7">
    <source>
        <dbReference type="SAM" id="Phobius"/>
    </source>
</evidence>
<keyword evidence="3 7" id="KW-0812">Transmembrane</keyword>
<evidence type="ECO:0000259" key="8">
    <source>
        <dbReference type="Pfam" id="PF06738"/>
    </source>
</evidence>
<evidence type="ECO:0000256" key="5">
    <source>
        <dbReference type="ARBA" id="ARBA00023136"/>
    </source>
</evidence>
<comment type="caution">
    <text evidence="9">The sequence shown here is derived from an EMBL/GenBank/DDBJ whole genome shotgun (WGS) entry which is preliminary data.</text>
</comment>
<evidence type="ECO:0000313" key="9">
    <source>
        <dbReference type="EMBL" id="MCC2230032.1"/>
    </source>
</evidence>
<accession>A0AAE3JEQ0</accession>
<reference evidence="9" key="1">
    <citation type="submission" date="2021-10" db="EMBL/GenBank/DDBJ databases">
        <title>Anaerobic single-cell dispensing facilitates the cultivation of human gut bacteria.</title>
        <authorList>
            <person name="Afrizal A."/>
        </authorList>
    </citation>
    <scope>NUCLEOTIDE SEQUENCE</scope>
    <source>
        <strain evidence="9">CLA-AA-H215</strain>
    </source>
</reference>
<dbReference type="PANTHER" id="PTHR34390">
    <property type="entry name" value="UPF0442 PROTEIN YJJB-RELATED"/>
    <property type="match status" value="1"/>
</dbReference>
<comment type="subcellular location">
    <subcellularLocation>
        <location evidence="1">Cell membrane</location>
        <topology evidence="1">Multi-pass membrane protein</topology>
    </subcellularLocation>
</comment>
<feature type="transmembrane region" description="Helical" evidence="7">
    <location>
        <begin position="149"/>
        <end position="167"/>
    </location>
</feature>
<dbReference type="InterPro" id="IPR010619">
    <property type="entry name" value="ThrE-like_N"/>
</dbReference>
<dbReference type="AlphaFoldDB" id="A0AAE3JEQ0"/>
<keyword evidence="5 7" id="KW-0472">Membrane</keyword>
<evidence type="ECO:0000256" key="6">
    <source>
        <dbReference type="ARBA" id="ARBA00034125"/>
    </source>
</evidence>
<gene>
    <name evidence="9" type="ORF">LKD81_03315</name>
</gene>
<keyword evidence="10" id="KW-1185">Reference proteome</keyword>
<evidence type="ECO:0000256" key="4">
    <source>
        <dbReference type="ARBA" id="ARBA00022989"/>
    </source>
</evidence>
<dbReference type="PANTHER" id="PTHR34390:SF2">
    <property type="entry name" value="SUCCINATE TRANSPORTER SUBUNIT YJJP-RELATED"/>
    <property type="match status" value="1"/>
</dbReference>
<feature type="transmembrane region" description="Helical" evidence="7">
    <location>
        <begin position="179"/>
        <end position="197"/>
    </location>
</feature>
<dbReference type="Proteomes" id="UP001198182">
    <property type="component" value="Unassembled WGS sequence"/>
</dbReference>
<proteinExistence type="inferred from homology"/>
<evidence type="ECO:0000256" key="2">
    <source>
        <dbReference type="ARBA" id="ARBA00022475"/>
    </source>
</evidence>
<evidence type="ECO:0000256" key="3">
    <source>
        <dbReference type="ARBA" id="ARBA00022692"/>
    </source>
</evidence>